<dbReference type="RefSeq" id="WP_255158577.1">
    <property type="nucleotide sequence ID" value="NZ_CP101497.1"/>
</dbReference>
<gene>
    <name evidence="1" type="ORF">NNL39_07710</name>
</gene>
<evidence type="ECO:0000313" key="2">
    <source>
        <dbReference type="Proteomes" id="UP001060039"/>
    </source>
</evidence>
<evidence type="ECO:0000313" key="1">
    <source>
        <dbReference type="EMBL" id="UTT61570.1"/>
    </source>
</evidence>
<keyword evidence="2" id="KW-1185">Reference proteome</keyword>
<dbReference type="Proteomes" id="UP001060039">
    <property type="component" value="Chromosome"/>
</dbReference>
<accession>A0ABY5FTH1</accession>
<protein>
    <recommendedName>
        <fullName evidence="3">Lipoprotein</fullName>
    </recommendedName>
</protein>
<dbReference type="EMBL" id="CP101497">
    <property type="protein sequence ID" value="UTT61570.1"/>
    <property type="molecule type" value="Genomic_DNA"/>
</dbReference>
<reference evidence="1" key="1">
    <citation type="submission" date="2022-07" db="EMBL/GenBank/DDBJ databases">
        <title>Taxonomic analysis of Microcella humidisoli nov. sp., isolated from riverside soil.</title>
        <authorList>
            <person name="Molina K.M."/>
            <person name="Kim S.B."/>
        </authorList>
    </citation>
    <scope>NUCLEOTIDE SEQUENCE</scope>
    <source>
        <strain evidence="1">MMS21-STM10</strain>
    </source>
</reference>
<evidence type="ECO:0008006" key="3">
    <source>
        <dbReference type="Google" id="ProtNLM"/>
    </source>
</evidence>
<organism evidence="1 2">
    <name type="scientific">Microcella humidisoli</name>
    <dbReference type="NCBI Taxonomy" id="2963406"/>
    <lineage>
        <taxon>Bacteria</taxon>
        <taxon>Bacillati</taxon>
        <taxon>Actinomycetota</taxon>
        <taxon>Actinomycetes</taxon>
        <taxon>Micrococcales</taxon>
        <taxon>Microbacteriaceae</taxon>
        <taxon>Microcella</taxon>
    </lineage>
</organism>
<proteinExistence type="predicted"/>
<sequence>MVMLSACSAVVPGGSATAVWELAPQQTIDDSTTTVTMLVSRLGCNDGVTGTVNEPSVQVTDEQVIITVTVSPGEPLAANCQGNDQVAYELTLTESLGDRALIDGACTTTDAAATVFCESDVRYAP</sequence>
<name>A0ABY5FTH1_9MICO</name>